<keyword evidence="2 5" id="KW-0732">Signal</keyword>
<dbReference type="InterPro" id="IPR047565">
    <property type="entry name" value="Alpha-macroglob_thiol-ester_cl"/>
</dbReference>
<dbReference type="GO" id="GO:0006508">
    <property type="term" value="P:proteolysis"/>
    <property type="evidence" value="ECO:0007669"/>
    <property type="project" value="InterPro"/>
</dbReference>
<dbReference type="Gene3D" id="1.50.10.20">
    <property type="match status" value="1"/>
</dbReference>
<dbReference type="InterPro" id="IPR002890">
    <property type="entry name" value="MG2"/>
</dbReference>
<dbReference type="InterPro" id="IPR026284">
    <property type="entry name" value="A2MG_proteobact"/>
</dbReference>
<evidence type="ECO:0000256" key="5">
    <source>
        <dbReference type="SAM" id="SignalP"/>
    </source>
</evidence>
<dbReference type="InterPro" id="IPR008930">
    <property type="entry name" value="Terpenoid_cyclase/PrenylTrfase"/>
</dbReference>
<dbReference type="SMART" id="SM01419">
    <property type="entry name" value="Thiol-ester_cl"/>
    <property type="match status" value="1"/>
</dbReference>
<dbReference type="Pfam" id="PF11974">
    <property type="entry name" value="bMG3"/>
    <property type="match status" value="1"/>
</dbReference>
<feature type="domain" description="Alpha-2-macroglobulin" evidence="7">
    <location>
        <begin position="1160"/>
        <end position="1248"/>
    </location>
</feature>
<evidence type="ECO:0000256" key="2">
    <source>
        <dbReference type="ARBA" id="ARBA00022729"/>
    </source>
</evidence>
<protein>
    <recommendedName>
        <fullName evidence="10">Lipoprotein YfhM</fullName>
    </recommendedName>
</protein>
<dbReference type="CDD" id="cd01100">
    <property type="entry name" value="APPLE_Factor_XI_like"/>
    <property type="match status" value="1"/>
</dbReference>
<keyword evidence="3" id="KW-0677">Repeat</keyword>
<keyword evidence="4" id="KW-1015">Disulfide bond</keyword>
<dbReference type="SUPFAM" id="SSF48239">
    <property type="entry name" value="Terpenoid cyclases/Protein prenyltransferases"/>
    <property type="match status" value="1"/>
</dbReference>
<proteinExistence type="inferred from homology"/>
<dbReference type="InterPro" id="IPR041462">
    <property type="entry name" value="Bact_A2M_MG6"/>
</dbReference>
<evidence type="ECO:0000259" key="7">
    <source>
        <dbReference type="SMART" id="SM01360"/>
    </source>
</evidence>
<dbReference type="InterPro" id="IPR000177">
    <property type="entry name" value="Apple"/>
</dbReference>
<dbReference type="SMART" id="SM01360">
    <property type="entry name" value="A2M"/>
    <property type="match status" value="1"/>
</dbReference>
<dbReference type="InterPro" id="IPR049120">
    <property type="entry name" value="A2M_bMG2"/>
</dbReference>
<dbReference type="Pfam" id="PF01835">
    <property type="entry name" value="MG2"/>
    <property type="match status" value="1"/>
</dbReference>
<evidence type="ECO:0008006" key="10">
    <source>
        <dbReference type="Google" id="ProtNLM"/>
    </source>
</evidence>
<dbReference type="InterPro" id="IPR051802">
    <property type="entry name" value="YfhM-like"/>
</dbReference>
<feature type="domain" description="Alpha-2-macroglobulin bait region" evidence="6">
    <location>
        <begin position="952"/>
        <end position="1097"/>
    </location>
</feature>
<dbReference type="GO" id="GO:0005576">
    <property type="term" value="C:extracellular region"/>
    <property type="evidence" value="ECO:0007669"/>
    <property type="project" value="InterPro"/>
</dbReference>
<dbReference type="Pfam" id="PF17973">
    <property type="entry name" value="bMG10"/>
    <property type="match status" value="1"/>
</dbReference>
<evidence type="ECO:0000313" key="9">
    <source>
        <dbReference type="Proteomes" id="UP000027746"/>
    </source>
</evidence>
<feature type="chain" id="PRO_5001690435" description="Lipoprotein YfhM" evidence="5">
    <location>
        <begin position="24"/>
        <end position="1805"/>
    </location>
</feature>
<dbReference type="InterPro" id="IPR021868">
    <property type="entry name" value="Alpha_2_Macroglob_MG3"/>
</dbReference>
<dbReference type="InterPro" id="IPR041203">
    <property type="entry name" value="Bact_A2M_MG5"/>
</dbReference>
<keyword evidence="9" id="KW-1185">Reference proteome</keyword>
<dbReference type="PANTHER" id="PTHR40094:SF1">
    <property type="entry name" value="UBIQUITIN DOMAIN-CONTAINING PROTEIN"/>
    <property type="match status" value="1"/>
</dbReference>
<dbReference type="InterPro" id="IPR041246">
    <property type="entry name" value="Bact_MG10"/>
</dbReference>
<dbReference type="InterPro" id="IPR001599">
    <property type="entry name" value="Macroglobln_a2"/>
</dbReference>
<dbReference type="InterPro" id="IPR011625">
    <property type="entry name" value="A2M_N_BRD"/>
</dbReference>
<dbReference type="GO" id="GO:0004866">
    <property type="term" value="F:endopeptidase inhibitor activity"/>
    <property type="evidence" value="ECO:0007669"/>
    <property type="project" value="InterPro"/>
</dbReference>
<dbReference type="Pfam" id="PF21142">
    <property type="entry name" value="A2M_bMG2"/>
    <property type="match status" value="1"/>
</dbReference>
<dbReference type="EMBL" id="JAMD01000002">
    <property type="protein sequence ID" value="KEJ97182.1"/>
    <property type="molecule type" value="Genomic_DNA"/>
</dbReference>
<dbReference type="PANTHER" id="PTHR40094">
    <property type="entry name" value="ALPHA-2-MACROGLOBULIN HOMOLOG"/>
    <property type="match status" value="1"/>
</dbReference>
<name>A0A073JHJ2_9RHOB</name>
<dbReference type="Pfam" id="PF00207">
    <property type="entry name" value="A2M"/>
    <property type="match status" value="1"/>
</dbReference>
<feature type="signal peptide" evidence="5">
    <location>
        <begin position="1"/>
        <end position="23"/>
    </location>
</feature>
<organism evidence="8 9">
    <name type="scientific">Pseudosulfitobacter pseudonitzschiae</name>
    <dbReference type="NCBI Taxonomy" id="1402135"/>
    <lineage>
        <taxon>Bacteria</taxon>
        <taxon>Pseudomonadati</taxon>
        <taxon>Pseudomonadota</taxon>
        <taxon>Alphaproteobacteria</taxon>
        <taxon>Rhodobacterales</taxon>
        <taxon>Roseobacteraceae</taxon>
        <taxon>Pseudosulfitobacter</taxon>
    </lineage>
</organism>
<dbReference type="CDD" id="cd02891">
    <property type="entry name" value="A2M_like"/>
    <property type="match status" value="1"/>
</dbReference>
<sequence length="1805" mass="193153">MMTPRILIASVISILSWVSVALAQDIIPDHRYVYSRDVDFYGADLTPLFDTTQSACTRACDADDACVGFTFNSRSNACFPKSALTDRKPYEGAFSAERVATDPRVLAQQAERVGDLAFLDSGDLQAARKLADEFSIRFAVNGRSAEQLLDAATKAFGQNNRVTGMRWMGAALALTDRGDLWENWAYHGLRLNSSDPSDFRRQSRREALPATINAYLRADGAGAKAAALQGMAEALEALDRGRDMIPALRLAYDIQPRDDIDRDLEDAIRKYGFRVVEHRVDNDAANPRICAEFSEDLAASGVDYEPFVRVAVDGLVVQAEDRQLCLDGVEHGARYEVTFRTGLPAASGETLARDVTLNLYVRDRAPLVRFPGRAYVLPRSADAALPIETVNMPKVDLALRRVSDRNLLRAIQESYFGAPMSYYEDRQFADEIAQEVWTGTAEVKNDLNIDTTTRLPLGEALAGQPTGIYVLTASQPDVEDYDAATASQWFVLTDLGLSTWQGIDGLTVSTRSLGTAQAQAGVTLTLVSRANVVLGQVTSGADGFATFDAGLVRGTGASAPALLVAQIGNDENPEDMAFLPLTDPAFDLSDRGVEGRPPAPPIDTFMATDRGAYRVGDVINVTALTRDGTADAIQGLPLTAILTRPDGVEYSRTLSTNAQAGGHVFNLPLGTDVPRGAWRLDLKSDLEAAPLATQTVLVEDFLPERIDFDLSLPDAPLRLTDTPPLKIDARYLFGAAGANLAIEGDVRVLRRDGLDDWPGYSFGRYDTRFSARTRFLDAARTDAQGHATLPLEMPEVDPEGQLLQARVTVRVAEGSGRPVERQITAPIAPEGVMIGINPSFDDVLPEMSSASFDLIATEGSLPVKWTVNRVETRYQWYQMYGNWNWEPTTRRIRVASGTATLGQDPVQVQAATEWGEYELVVESAGAPYVASSVNFYAGWYGAGEGTDTPDRLDLSLNADSFDVGDTAQLRLVPRYDGTALITVASNRVIERRVVEVTAGENIVPLTVGAEWGTGAYVTASVIRPMDVQAGQNPARALGVAHAAVNPAARQLAVNLTAPEAVDGQKGSFDATVQVDGITAGETAFVTLAAVDVGILNLTNYQAPDPSDHYFGQRRLGVEMRDVYGRLIDGMNGALGVVRSGGDAAGLDGLQSPPPTEELMSWFSGPVTVSADGTATVTIPRPAFNGTIKLMAVAWSASSVGQAQTDVLARDPVVVTAALPKFLAPGDTSRLLLDVVHADGPAGTVQLALASDGLQLGNAPASFDLAEGATQRINVPLTASQAGDYDVTVTLTTPEGKVLTKTLALGVRVTDPETATTRRFSLGAGEVFTFDDNVLAGLQPASARATLAAGPLARFDVPGLLTQLDRYPYGCTEQVTSAALPLLYLSDFAPAAGITDLPKRINDAVSRVLARQDSNGAFGLWRAQSGEFWLDVYVTDFLTQARAKGFAVPDLAYDLGIDNLKNRVNYAPDFDEGGEDIAYALLVLARNGAAAMGDLRYYADTKGDDFGTPLATAQLGAALAMYGDQLRADQLFAKASAQMDQSARETTGWRSDFGTPLRDAAGVLKLAALSGSNAIDRAAVAARIGNTSRSLSTQEAAQVLMAAQALNEDTSNPGLTVDDQPASGPVIQTLETGGTAHSIRNVSGAPTDVTLTTYGVPLVAPEAGGYGYAIKRDYYTLQGEPADGPFAAGERRVVVLTIQPFEEVGARLIVDDALPAGLEIDNPNLLRSGDIGALDWLKLADTETAQFRAERFVAAVDHRGDEAFQLAYVVRAISPGDYHHPAALVQDMYRPEYRAVTATGRVTVTP</sequence>
<comment type="similarity">
    <text evidence="1">Belongs to the protease inhibitor I39 (alpha-2-macroglobulin) family. Bacterial alpha-2-macroglobulin subfamily.</text>
</comment>
<dbReference type="Gene3D" id="2.60.40.1930">
    <property type="match status" value="1"/>
</dbReference>
<evidence type="ECO:0000313" key="8">
    <source>
        <dbReference type="EMBL" id="KEJ97182.1"/>
    </source>
</evidence>
<accession>A0A073JHJ2</accession>
<dbReference type="Pfam" id="PF17962">
    <property type="entry name" value="bMG6"/>
    <property type="match status" value="1"/>
</dbReference>
<comment type="caution">
    <text evidence="8">The sequence shown here is derived from an EMBL/GenBank/DDBJ whole genome shotgun (WGS) entry which is preliminary data.</text>
</comment>
<dbReference type="Proteomes" id="UP000027746">
    <property type="component" value="Unassembled WGS sequence"/>
</dbReference>
<evidence type="ECO:0000256" key="4">
    <source>
        <dbReference type="ARBA" id="ARBA00023157"/>
    </source>
</evidence>
<evidence type="ECO:0000256" key="1">
    <source>
        <dbReference type="ARBA" id="ARBA00010556"/>
    </source>
</evidence>
<dbReference type="SMART" id="SM01359">
    <property type="entry name" value="A2M_N_2"/>
    <property type="match status" value="1"/>
</dbReference>
<reference evidence="8 9" key="1">
    <citation type="submission" date="2014-01" db="EMBL/GenBank/DDBJ databases">
        <title>Sulfitobacter sp. H3 (MCCC 1A00686) Genome Sequencing.</title>
        <authorList>
            <person name="Lai Q."/>
            <person name="Hong Z."/>
        </authorList>
    </citation>
    <scope>NUCLEOTIDE SEQUENCE [LARGE SCALE GENOMIC DNA]</scope>
    <source>
        <strain evidence="8 9">H3</strain>
    </source>
</reference>
<dbReference type="PIRSF" id="PIRSF038980">
    <property type="entry name" value="A2M_bac"/>
    <property type="match status" value="1"/>
</dbReference>
<evidence type="ECO:0000259" key="6">
    <source>
        <dbReference type="SMART" id="SM01359"/>
    </source>
</evidence>
<dbReference type="Gene3D" id="3.50.4.10">
    <property type="entry name" value="Hepatocyte Growth Factor"/>
    <property type="match status" value="1"/>
</dbReference>
<dbReference type="Pfam" id="PF17972">
    <property type="entry name" value="bMG5"/>
    <property type="match status" value="1"/>
</dbReference>
<dbReference type="Pfam" id="PF07703">
    <property type="entry name" value="A2M_BRD"/>
    <property type="match status" value="1"/>
</dbReference>
<gene>
    <name evidence="8" type="ORF">SUH3_10430</name>
</gene>
<evidence type="ECO:0000256" key="3">
    <source>
        <dbReference type="ARBA" id="ARBA00022737"/>
    </source>
</evidence>